<reference evidence="7 8" key="1">
    <citation type="submission" date="2020-03" db="EMBL/GenBank/DDBJ databases">
        <title>Draft Genome Sequence of Cudoniella acicularis.</title>
        <authorList>
            <person name="Buettner E."/>
            <person name="Kellner H."/>
        </authorList>
    </citation>
    <scope>NUCLEOTIDE SEQUENCE [LARGE SCALE GENOMIC DNA]</scope>
    <source>
        <strain evidence="7 8">DSM 108380</strain>
    </source>
</reference>
<feature type="transmembrane region" description="Helical" evidence="5">
    <location>
        <begin position="316"/>
        <end position="338"/>
    </location>
</feature>
<keyword evidence="3" id="KW-0539">Nucleus</keyword>
<dbReference type="PANTHER" id="PTHR23405">
    <property type="entry name" value="MAINTENANCE OF KILLER 16 MAK16 PROTEIN-RELATED"/>
    <property type="match status" value="1"/>
</dbReference>
<feature type="domain" description="Ribosomal eL28/Mak16" evidence="6">
    <location>
        <begin position="1392"/>
        <end position="1489"/>
    </location>
</feature>
<evidence type="ECO:0000256" key="3">
    <source>
        <dbReference type="ARBA" id="ARBA00023242"/>
    </source>
</evidence>
<dbReference type="PANTHER" id="PTHR23405:SF4">
    <property type="entry name" value="PROTEIN MAK16 HOMOLOG"/>
    <property type="match status" value="1"/>
</dbReference>
<feature type="compositionally biased region" description="Acidic residues" evidence="4">
    <location>
        <begin position="1637"/>
        <end position="1650"/>
    </location>
</feature>
<dbReference type="SUPFAM" id="SSF53474">
    <property type="entry name" value="alpha/beta-Hydrolases"/>
    <property type="match status" value="1"/>
</dbReference>
<evidence type="ECO:0000313" key="8">
    <source>
        <dbReference type="Proteomes" id="UP000566819"/>
    </source>
</evidence>
<dbReference type="Gene3D" id="3.40.50.300">
    <property type="entry name" value="P-loop containing nucleotide triphosphate hydrolases"/>
    <property type="match status" value="1"/>
</dbReference>
<keyword evidence="5" id="KW-0812">Transmembrane</keyword>
<dbReference type="FunFam" id="3.30.390.110:FF:000001">
    <property type="entry name" value="Protein MAK16 homolog"/>
    <property type="match status" value="1"/>
</dbReference>
<dbReference type="GO" id="GO:0000470">
    <property type="term" value="P:maturation of LSU-rRNA"/>
    <property type="evidence" value="ECO:0007669"/>
    <property type="project" value="TreeGrafter"/>
</dbReference>
<dbReference type="GO" id="GO:0005730">
    <property type="term" value="C:nucleolus"/>
    <property type="evidence" value="ECO:0007669"/>
    <property type="project" value="TreeGrafter"/>
</dbReference>
<dbReference type="SUPFAM" id="SSF48452">
    <property type="entry name" value="TPR-like"/>
    <property type="match status" value="1"/>
</dbReference>
<evidence type="ECO:0000259" key="6">
    <source>
        <dbReference type="Pfam" id="PF01778"/>
    </source>
</evidence>
<dbReference type="InterPro" id="IPR006958">
    <property type="entry name" value="Mak16"/>
</dbReference>
<dbReference type="Gene3D" id="3.30.390.110">
    <property type="match status" value="1"/>
</dbReference>
<feature type="transmembrane region" description="Helical" evidence="5">
    <location>
        <begin position="273"/>
        <end position="296"/>
    </location>
</feature>
<proteinExistence type="inferred from homology"/>
<dbReference type="InterPro" id="IPR046536">
    <property type="entry name" value="DUF6601"/>
</dbReference>
<feature type="compositionally biased region" description="Basic residues" evidence="4">
    <location>
        <begin position="1659"/>
        <end position="1676"/>
    </location>
</feature>
<dbReference type="GO" id="GO:0030687">
    <property type="term" value="C:preribosome, large subunit precursor"/>
    <property type="evidence" value="ECO:0007669"/>
    <property type="project" value="TreeGrafter"/>
</dbReference>
<evidence type="ECO:0000256" key="2">
    <source>
        <dbReference type="ARBA" id="ARBA00005514"/>
    </source>
</evidence>
<dbReference type="InterPro" id="IPR029058">
    <property type="entry name" value="AB_hydrolase_fold"/>
</dbReference>
<sequence length="1704" mass="194428">MSIEKLSFTTEPKWTPNTRKKSIEETESKIIIPFSKSHELYTKLSISKFGTELTRAAPELQNTLPKNTLPSYPRIELSDLSALTPFLKKELTTPDLNTFHPHLWKVGTQSSSHISTLTSQAVRQREIIVTENPELHLVWIYEIVYIKPIPRYLLSHAFWEFYLTSESSPLSAEEKTEIGNAARGFLRTYAYLVRHKSDFIIAKKHNLIPRKIRHSEFINFIMRFENLQDSDVSLRYGFGELRLTRLNLWSPFALGRWEFHRHEKQYAAYFARFYAPVLFVFGVFATLLNAMQVGLAVQGVQASETSWAAFMDVCKIFSVVTIFAVVLVVVFLAFLFLVNGVRELVFALVDKFPESATPSNAVKQGRFPCLVGMAHEGVRQSSTAFSLPASRLCEMADSRNFVKNENYPNLTQVWPESVDNRFQDDFDVEIIAVHGLGAKPATTWVKNDVNWLSHKDMLPAKVPKARIWTFNFVSNWLGEGPLQRLPGLGRSLIEFVRKKACDGRPIIFLAHSFGGIVVAQALSLCQQENPSSDVLKLTTGAIFLGTPFHGSHGISMARVATQVFAAFGADSSTTLLDCLTPGSETLETLTSEFSSLAEEKELLVFCFWEQMKQPIIKKKGFRKMSRKLIVPEEMASLVQKGPRNFPLMTTHTEMNEFDDANNGNFFLITEKLEELVQNGPRQLRLRRPALFLVPYLPNPDFIGREDIINAIKNTVQFGQGSQIRQGLYGLGGIGKTQIVTRYAYSVKDDFAKERISIFFIHVGNRERFFESYTKLAKMAGIKVPMNDGVGNFRLVADWLMDPDNGRWLMILDNADDADLFQQSSGLLEYIPKCDHGSIIITSRVMKLSIQLAGARYSIPVDIMGLEDCRRLLRKIIPVGLLADDDYTLDKLISALGNIPLALTQAATYMTLNTMQARVYLKLWNKYEESRIKLLGGEEGGTDQDHAQNKVATTWVISFNQIKEKDQVAADILASMSFLDRQDIPQGLIPRDKTTTTRMQFEESLGTLQSYSMIKASSGDNTFNMHALIQVSTRRWISKMNLETASFIRVLQWVSLSLPQNRRRFWGYYARCLPHALSVLQHVDDIFPTREGEELVENRKPGPVNIFPDNDYEEVKLCEFLVLRKIAIYEESQGHYEESGNLRFKALVMSERVWGYKHGIALTALQECALGATKLGFYDEAMDVFLELRESTQQVFGDDSAEYLVTLQNLAMMYTLKGMVKEADSLKLEIWTKCGEVRSENDLLALRALLEWGEAKWRMGDKQEGFDAVSQVVFTLESYQPEPLCITAKEALAHFAHECGDIDEEISLRYDIWKAKEFNFGADHERTVDAMAARIPLYRSVGNMRKAYDLCKQVLEARRKSLGDNHSKTKAILEVFNQLERPKPMWWEVIPTTKEKNFCRNEYNVTGLCNRQSCPLANSRYATVRANPDTGTLYLYMKTIERAHMPSKLWERIKLSQNYTKALQQVDERLIYWPKFLIHKCKQRLTRLTQVNIRMRRLAKEDERLGEKLVPKLAPKVRRREETRERKAEAAAKVERAIERELIERLRSGAYGDQPLNVSEAIWKKVLKGLERGGEGTRDEDLDEGIEEELENENEGEYEDEEGVGDVEYVSDLGEDEDELADLEDWLGSEAEVTTGDEKDEDSESESSEGEDATKTTAGIKRKKGPVSQKKTKKFPRRGIEIEKPRMEIEYEEEVETVHRQLARA</sequence>
<feature type="compositionally biased region" description="Acidic residues" evidence="4">
    <location>
        <begin position="1579"/>
        <end position="1604"/>
    </location>
</feature>
<dbReference type="Gene3D" id="1.25.40.10">
    <property type="entry name" value="Tetratricopeptide repeat domain"/>
    <property type="match status" value="2"/>
</dbReference>
<keyword evidence="5" id="KW-1133">Transmembrane helix</keyword>
<dbReference type="InterPro" id="IPR027417">
    <property type="entry name" value="P-loop_NTPase"/>
</dbReference>
<organism evidence="7 8">
    <name type="scientific">Cudoniella acicularis</name>
    <dbReference type="NCBI Taxonomy" id="354080"/>
    <lineage>
        <taxon>Eukaryota</taxon>
        <taxon>Fungi</taxon>
        <taxon>Dikarya</taxon>
        <taxon>Ascomycota</taxon>
        <taxon>Pezizomycotina</taxon>
        <taxon>Leotiomycetes</taxon>
        <taxon>Helotiales</taxon>
        <taxon>Tricladiaceae</taxon>
        <taxon>Cudoniella</taxon>
    </lineage>
</organism>
<evidence type="ECO:0000313" key="7">
    <source>
        <dbReference type="EMBL" id="KAF4628983.1"/>
    </source>
</evidence>
<keyword evidence="8" id="KW-1185">Reference proteome</keyword>
<dbReference type="OrthoDB" id="626167at2759"/>
<accession>A0A8H4RHE2</accession>
<dbReference type="SUPFAM" id="SSF52540">
    <property type="entry name" value="P-loop containing nucleoside triphosphate hydrolases"/>
    <property type="match status" value="1"/>
</dbReference>
<dbReference type="Proteomes" id="UP000566819">
    <property type="component" value="Unassembled WGS sequence"/>
</dbReference>
<dbReference type="GO" id="GO:0000460">
    <property type="term" value="P:maturation of 5.8S rRNA"/>
    <property type="evidence" value="ECO:0007669"/>
    <property type="project" value="TreeGrafter"/>
</dbReference>
<dbReference type="EMBL" id="JAAMPI010000735">
    <property type="protein sequence ID" value="KAF4628983.1"/>
    <property type="molecule type" value="Genomic_DNA"/>
</dbReference>
<dbReference type="InterPro" id="IPR029004">
    <property type="entry name" value="Ribosomal_eL28/Mak16"/>
</dbReference>
<protein>
    <recommendedName>
        <fullName evidence="6">Ribosomal eL28/Mak16 domain-containing protein</fullName>
    </recommendedName>
</protein>
<evidence type="ECO:0000256" key="5">
    <source>
        <dbReference type="SAM" id="Phobius"/>
    </source>
</evidence>
<dbReference type="Pfam" id="PF04874">
    <property type="entry name" value="Mak16"/>
    <property type="match status" value="1"/>
</dbReference>
<comment type="caution">
    <text evidence="7">The sequence shown here is derived from an EMBL/GenBank/DDBJ whole genome shotgun (WGS) entry which is preliminary data.</text>
</comment>
<dbReference type="Gene3D" id="3.40.50.1820">
    <property type="entry name" value="alpha/beta hydrolase"/>
    <property type="match status" value="1"/>
</dbReference>
<dbReference type="InterPro" id="IPR011990">
    <property type="entry name" value="TPR-like_helical_dom_sf"/>
</dbReference>
<comment type="subcellular location">
    <subcellularLocation>
        <location evidence="1">Nucleus</location>
    </subcellularLocation>
</comment>
<feature type="region of interest" description="Disordered" evidence="4">
    <location>
        <begin position="1"/>
        <end position="20"/>
    </location>
</feature>
<feature type="compositionally biased region" description="Acidic residues" evidence="4">
    <location>
        <begin position="1612"/>
        <end position="1626"/>
    </location>
</feature>
<dbReference type="Pfam" id="PF01778">
    <property type="entry name" value="Ribosomal_L28e"/>
    <property type="match status" value="1"/>
</dbReference>
<evidence type="ECO:0000256" key="1">
    <source>
        <dbReference type="ARBA" id="ARBA00004123"/>
    </source>
</evidence>
<dbReference type="Pfam" id="PF20246">
    <property type="entry name" value="DUF6601"/>
    <property type="match status" value="1"/>
</dbReference>
<comment type="similarity">
    <text evidence="2">Belongs to the MAK16 family.</text>
</comment>
<keyword evidence="5" id="KW-0472">Membrane</keyword>
<name>A0A8H4RHE2_9HELO</name>
<feature type="compositionally biased region" description="Polar residues" evidence="4">
    <location>
        <begin position="7"/>
        <end position="17"/>
    </location>
</feature>
<gene>
    <name evidence="7" type="ORF">G7Y89_g9167</name>
</gene>
<feature type="region of interest" description="Disordered" evidence="4">
    <location>
        <begin position="1572"/>
        <end position="1679"/>
    </location>
</feature>
<evidence type="ECO:0000256" key="4">
    <source>
        <dbReference type="SAM" id="MobiDB-lite"/>
    </source>
</evidence>